<dbReference type="STRING" id="1017273.SAMN05443094_101677"/>
<comment type="subcellular location">
    <subcellularLocation>
        <location evidence="12">Cytoplasm</location>
    </subcellularLocation>
</comment>
<dbReference type="Gene3D" id="3.50.50.60">
    <property type="entry name" value="FAD/NAD(P)-binding domain"/>
    <property type="match status" value="1"/>
</dbReference>
<evidence type="ECO:0000256" key="10">
    <source>
        <dbReference type="ARBA" id="ARBA00048305"/>
    </source>
</evidence>
<dbReference type="SUPFAM" id="SSF56425">
    <property type="entry name" value="Succinate dehydrogenase/fumarate reductase flavoprotein, catalytic domain"/>
    <property type="match status" value="1"/>
</dbReference>
<dbReference type="Proteomes" id="UP000215545">
    <property type="component" value="Unassembled WGS sequence"/>
</dbReference>
<evidence type="ECO:0000256" key="9">
    <source>
        <dbReference type="ARBA" id="ARBA00023002"/>
    </source>
</evidence>
<dbReference type="GO" id="GO:0034628">
    <property type="term" value="P:'de novo' NAD+ biosynthetic process from L-aspartate"/>
    <property type="evidence" value="ECO:0007669"/>
    <property type="project" value="TreeGrafter"/>
</dbReference>
<evidence type="ECO:0000313" key="16">
    <source>
        <dbReference type="EMBL" id="SIQ09256.1"/>
    </source>
</evidence>
<dbReference type="NCBIfam" id="TIGR00551">
    <property type="entry name" value="nadB"/>
    <property type="match status" value="1"/>
</dbReference>
<gene>
    <name evidence="15" type="ORF">B1B05_03290</name>
    <name evidence="16" type="ORF">SAMN05443094_101677</name>
</gene>
<dbReference type="GO" id="GO:0008734">
    <property type="term" value="F:L-aspartate oxidase activity"/>
    <property type="evidence" value="ECO:0007669"/>
    <property type="project" value="UniProtKB-UniRule"/>
</dbReference>
<comment type="similarity">
    <text evidence="3 12">Belongs to the FAD-dependent oxidoreductase 2 family. NadB subfamily.</text>
</comment>
<dbReference type="AlphaFoldDB" id="A0A1N6PY90"/>
<dbReference type="Proteomes" id="UP000186385">
    <property type="component" value="Unassembled WGS sequence"/>
</dbReference>
<feature type="domain" description="Fumarate reductase/succinate dehydrogenase flavoprotein-like C-terminal" evidence="14">
    <location>
        <begin position="412"/>
        <end position="502"/>
    </location>
</feature>
<reference evidence="18" key="2">
    <citation type="submission" date="2017-03" db="EMBL/GenBank/DDBJ databases">
        <title>Bacillus sp. V-88(T) DSM27956, whole genome shotgun sequencing project.</title>
        <authorList>
            <person name="Dastager S.G."/>
            <person name="Neurgaonkar P.S."/>
            <person name="Dharne M.S."/>
        </authorList>
    </citation>
    <scope>NUCLEOTIDE SEQUENCE [LARGE SCALE GENOMIC DNA]</scope>
    <source>
        <strain evidence="18">DSM 25145</strain>
    </source>
</reference>
<protein>
    <recommendedName>
        <fullName evidence="5 11">L-aspartate oxidase</fullName>
        <ecNumber evidence="4 11">1.4.3.16</ecNumber>
    </recommendedName>
</protein>
<evidence type="ECO:0000256" key="7">
    <source>
        <dbReference type="ARBA" id="ARBA00022642"/>
    </source>
</evidence>
<evidence type="ECO:0000256" key="4">
    <source>
        <dbReference type="ARBA" id="ARBA00012173"/>
    </source>
</evidence>
<evidence type="ECO:0000256" key="3">
    <source>
        <dbReference type="ARBA" id="ARBA00008562"/>
    </source>
</evidence>
<proteinExistence type="inferred from homology"/>
<dbReference type="OrthoDB" id="9806724at2"/>
<evidence type="ECO:0000259" key="13">
    <source>
        <dbReference type="Pfam" id="PF00890"/>
    </source>
</evidence>
<keyword evidence="18" id="KW-1185">Reference proteome</keyword>
<dbReference type="RefSeq" id="WP_045849793.1">
    <property type="nucleotide sequence ID" value="NZ_FTLX01000001.1"/>
</dbReference>
<dbReference type="Gene3D" id="1.20.58.100">
    <property type="entry name" value="Fumarate reductase/succinate dehydrogenase flavoprotein-like, C-terminal domain"/>
    <property type="match status" value="1"/>
</dbReference>
<comment type="pathway">
    <text evidence="2 12">Cofactor biosynthesis; NAD(+) biosynthesis; iminoaspartate from L-aspartate (oxidase route): step 1/1.</text>
</comment>
<evidence type="ECO:0000256" key="11">
    <source>
        <dbReference type="NCBIfam" id="TIGR00551"/>
    </source>
</evidence>
<dbReference type="EMBL" id="MWSK01000001">
    <property type="protein sequence ID" value="OXS80517.1"/>
    <property type="molecule type" value="Genomic_DNA"/>
</dbReference>
<dbReference type="PRINTS" id="PR00368">
    <property type="entry name" value="FADPNR"/>
</dbReference>
<dbReference type="InterPro" id="IPR003953">
    <property type="entry name" value="FAD-dep_OxRdtase_2_FAD-bd"/>
</dbReference>
<dbReference type="SUPFAM" id="SSF51905">
    <property type="entry name" value="FAD/NAD(P)-binding domain"/>
    <property type="match status" value="1"/>
</dbReference>
<evidence type="ECO:0000256" key="1">
    <source>
        <dbReference type="ARBA" id="ARBA00001974"/>
    </source>
</evidence>
<keyword evidence="9 12" id="KW-0560">Oxidoreductase</keyword>
<evidence type="ECO:0000259" key="14">
    <source>
        <dbReference type="Pfam" id="PF02910"/>
    </source>
</evidence>
<dbReference type="InterPro" id="IPR005288">
    <property type="entry name" value="NadB"/>
</dbReference>
<dbReference type="Pfam" id="PF00890">
    <property type="entry name" value="FAD_binding_2"/>
    <property type="match status" value="1"/>
</dbReference>
<evidence type="ECO:0000256" key="5">
    <source>
        <dbReference type="ARBA" id="ARBA00021901"/>
    </source>
</evidence>
<evidence type="ECO:0000256" key="8">
    <source>
        <dbReference type="ARBA" id="ARBA00022827"/>
    </source>
</evidence>
<keyword evidence="8 12" id="KW-0274">FAD</keyword>
<dbReference type="InterPro" id="IPR027477">
    <property type="entry name" value="Succ_DH/fumarate_Rdtase_cat_sf"/>
</dbReference>
<dbReference type="EC" id="1.4.3.16" evidence="4 11"/>
<dbReference type="EMBL" id="FTLX01000001">
    <property type="protein sequence ID" value="SIQ09256.1"/>
    <property type="molecule type" value="Genomic_DNA"/>
</dbReference>
<evidence type="ECO:0000256" key="6">
    <source>
        <dbReference type="ARBA" id="ARBA00022630"/>
    </source>
</evidence>
<dbReference type="Gene3D" id="3.90.700.10">
    <property type="entry name" value="Succinate dehydrogenase/fumarate reductase flavoprotein, catalytic domain"/>
    <property type="match status" value="1"/>
</dbReference>
<name>A0A1N6PY90_9BACI</name>
<dbReference type="PANTHER" id="PTHR42716:SF2">
    <property type="entry name" value="L-ASPARTATE OXIDASE, CHLOROPLASTIC"/>
    <property type="match status" value="1"/>
</dbReference>
<sequence>MKNGSRAVIIGSGIAALQAARHLAVHMNVIVITKASVRQSNSYMAQGGVAAVVSPPDTYDAHMRDTLVAGEFHQNAGTVKNLVVEGAAAVEELLKKGLPADRQKDGTLSLGLEGAHSMNRIIHAGGDATGKWTVEHLISLLPPQVSIREHEMAFQLIVKDGTCTGVKTKQAGGQVFEYEADHIVLATGGAGSLYSFTSNQETITGDGIALAYRAGAAITDMEFMQFHPTLLYVNGATKGLISEAVRGAGAVLVDQDGRRIMAGVHPLEDLAPRHVTAFELYKARAKGSEVYLDISMINEFDQTFPTIARLCRENGIEVKKGRIPVAPGSHFLMGGVKADSCGRTSIEGLYAIGETACTGVHGANRLASNSLLEGLAFGKRFAHAVVHADHAAPKKESRTLLAAAPIPPLFERKELKAMMMESAGIIRSKETLQALADCLWQPAQTKGDISGWPAEKIESLFMHTTAYLMAASALARTESRGAHIRADYPLKQDQWEQTWITFEKGQMTKRSGDDEWTEAGRSAESLFY</sequence>
<dbReference type="GO" id="GO:0033765">
    <property type="term" value="F:steroid dehydrogenase activity, acting on the CH-CH group of donors"/>
    <property type="evidence" value="ECO:0007669"/>
    <property type="project" value="UniProtKB-ARBA"/>
</dbReference>
<comment type="catalytic activity">
    <reaction evidence="10">
        <text>L-aspartate + O2 = iminosuccinate + H2O2</text>
        <dbReference type="Rhea" id="RHEA:25876"/>
        <dbReference type="ChEBI" id="CHEBI:15379"/>
        <dbReference type="ChEBI" id="CHEBI:16240"/>
        <dbReference type="ChEBI" id="CHEBI:29991"/>
        <dbReference type="ChEBI" id="CHEBI:77875"/>
        <dbReference type="EC" id="1.4.3.16"/>
    </reaction>
    <physiologicalReaction direction="left-to-right" evidence="10">
        <dbReference type="Rhea" id="RHEA:25877"/>
    </physiologicalReaction>
</comment>
<keyword evidence="6 12" id="KW-0285">Flavoprotein</keyword>
<dbReference type="SUPFAM" id="SSF46977">
    <property type="entry name" value="Succinate dehydrogenase/fumarate reductase flavoprotein C-terminal domain"/>
    <property type="match status" value="1"/>
</dbReference>
<dbReference type="InterPro" id="IPR036188">
    <property type="entry name" value="FAD/NAD-bd_sf"/>
</dbReference>
<evidence type="ECO:0000313" key="15">
    <source>
        <dbReference type="EMBL" id="OXS80517.1"/>
    </source>
</evidence>
<dbReference type="InterPro" id="IPR037099">
    <property type="entry name" value="Fum_R/Succ_DH_flav-like_C_sf"/>
</dbReference>
<evidence type="ECO:0000256" key="2">
    <source>
        <dbReference type="ARBA" id="ARBA00004950"/>
    </source>
</evidence>
<evidence type="ECO:0000256" key="12">
    <source>
        <dbReference type="RuleBase" id="RU362049"/>
    </source>
</evidence>
<reference evidence="15" key="3">
    <citation type="submission" date="2017-03" db="EMBL/GenBank/DDBJ databases">
        <authorList>
            <person name="Dastager S.G."/>
            <person name="Neurgaonkar P.S."/>
            <person name="Dharne M.S."/>
        </authorList>
    </citation>
    <scope>NUCLEOTIDE SEQUENCE</scope>
    <source>
        <strain evidence="15">DSM 25145</strain>
    </source>
</reference>
<dbReference type="Pfam" id="PF02910">
    <property type="entry name" value="Succ_DH_flav_C"/>
    <property type="match status" value="1"/>
</dbReference>
<evidence type="ECO:0000313" key="17">
    <source>
        <dbReference type="Proteomes" id="UP000186385"/>
    </source>
</evidence>
<evidence type="ECO:0000313" key="18">
    <source>
        <dbReference type="Proteomes" id="UP000215545"/>
    </source>
</evidence>
<dbReference type="PANTHER" id="PTHR42716">
    <property type="entry name" value="L-ASPARTATE OXIDASE"/>
    <property type="match status" value="1"/>
</dbReference>
<feature type="domain" description="FAD-dependent oxidoreductase 2 FAD-binding" evidence="13">
    <location>
        <begin position="7"/>
        <end position="371"/>
    </location>
</feature>
<organism evidence="16 17">
    <name type="scientific">Domibacillus enclensis</name>
    <dbReference type="NCBI Taxonomy" id="1017273"/>
    <lineage>
        <taxon>Bacteria</taxon>
        <taxon>Bacillati</taxon>
        <taxon>Bacillota</taxon>
        <taxon>Bacilli</taxon>
        <taxon>Bacillales</taxon>
        <taxon>Bacillaceae</taxon>
        <taxon>Domibacillus</taxon>
    </lineage>
</organism>
<keyword evidence="7 12" id="KW-0662">Pyridine nucleotide biosynthesis</keyword>
<reference evidence="16 17" key="1">
    <citation type="submission" date="2017-01" db="EMBL/GenBank/DDBJ databases">
        <authorList>
            <person name="Mah S.A."/>
            <person name="Swanson W.J."/>
            <person name="Moy G.W."/>
            <person name="Vacquier V.D."/>
        </authorList>
    </citation>
    <scope>NUCLEOTIDE SEQUENCE [LARGE SCALE GENOMIC DNA]</scope>
    <source>
        <strain evidence="16 17">NIO-1016</strain>
    </source>
</reference>
<comment type="function">
    <text evidence="12">Catalyzes the oxidation of L-aspartate to iminoaspartate.</text>
</comment>
<comment type="cofactor">
    <cofactor evidence="1 12">
        <name>FAD</name>
        <dbReference type="ChEBI" id="CHEBI:57692"/>
    </cofactor>
</comment>
<dbReference type="NCBIfam" id="NF005978">
    <property type="entry name" value="PRK08071.1"/>
    <property type="match status" value="1"/>
</dbReference>
<accession>A0A1N6PY90</accession>
<dbReference type="UniPathway" id="UPA00253">
    <property type="reaction ID" value="UER00326"/>
</dbReference>
<dbReference type="GO" id="GO:0005737">
    <property type="term" value="C:cytoplasm"/>
    <property type="evidence" value="ECO:0007669"/>
    <property type="project" value="UniProtKB-SubCell"/>
</dbReference>
<dbReference type="InterPro" id="IPR015939">
    <property type="entry name" value="Fum_Rdtase/Succ_DH_flav-like_C"/>
</dbReference>